<evidence type="ECO:0000313" key="1">
    <source>
        <dbReference type="EMBL" id="KAG6674583.1"/>
    </source>
</evidence>
<protein>
    <submittedName>
        <fullName evidence="1">Uncharacterized protein</fullName>
    </submittedName>
</protein>
<dbReference type="Proteomes" id="UP000811246">
    <property type="component" value="Chromosome 15"/>
</dbReference>
<dbReference type="AlphaFoldDB" id="A0A922AAM6"/>
<reference evidence="1" key="1">
    <citation type="submission" date="2021-01" db="EMBL/GenBank/DDBJ databases">
        <authorList>
            <person name="Lovell J.T."/>
            <person name="Bentley N."/>
            <person name="Bhattarai G."/>
            <person name="Jenkins J.W."/>
            <person name="Sreedasyam A."/>
            <person name="Alarcon Y."/>
            <person name="Bock C."/>
            <person name="Boston L."/>
            <person name="Carlson J."/>
            <person name="Cervantes K."/>
            <person name="Clermont K."/>
            <person name="Krom N."/>
            <person name="Kubenka K."/>
            <person name="Mamidi S."/>
            <person name="Mattison C."/>
            <person name="Monteros M."/>
            <person name="Pisani C."/>
            <person name="Plott C."/>
            <person name="Rajasekar S."/>
            <person name="Rhein H.S."/>
            <person name="Rohla C."/>
            <person name="Song M."/>
            <person name="Hilaire R.S."/>
            <person name="Shu S."/>
            <person name="Wells L."/>
            <person name="Wang X."/>
            <person name="Webber J."/>
            <person name="Heerema R.J."/>
            <person name="Klein P."/>
            <person name="Conner P."/>
            <person name="Grauke L."/>
            <person name="Grimwood J."/>
            <person name="Schmutz J."/>
            <person name="Randall J.J."/>
        </authorList>
    </citation>
    <scope>NUCLEOTIDE SEQUENCE</scope>
    <source>
        <tissue evidence="1">Leaf</tissue>
    </source>
</reference>
<gene>
    <name evidence="1" type="ORF">I3842_15G050500</name>
</gene>
<accession>A0A922AAM6</accession>
<organism evidence="1 2">
    <name type="scientific">Carya illinoinensis</name>
    <name type="common">Pecan</name>
    <dbReference type="NCBI Taxonomy" id="32201"/>
    <lineage>
        <taxon>Eukaryota</taxon>
        <taxon>Viridiplantae</taxon>
        <taxon>Streptophyta</taxon>
        <taxon>Embryophyta</taxon>
        <taxon>Tracheophyta</taxon>
        <taxon>Spermatophyta</taxon>
        <taxon>Magnoliopsida</taxon>
        <taxon>eudicotyledons</taxon>
        <taxon>Gunneridae</taxon>
        <taxon>Pentapetalae</taxon>
        <taxon>rosids</taxon>
        <taxon>fabids</taxon>
        <taxon>Fagales</taxon>
        <taxon>Juglandaceae</taxon>
        <taxon>Carya</taxon>
    </lineage>
</organism>
<evidence type="ECO:0000313" key="2">
    <source>
        <dbReference type="Proteomes" id="UP000811246"/>
    </source>
</evidence>
<comment type="caution">
    <text evidence="1">The sequence shown here is derived from an EMBL/GenBank/DDBJ whole genome shotgun (WGS) entry which is preliminary data.</text>
</comment>
<proteinExistence type="predicted"/>
<name>A0A922AAM6_CARIL</name>
<dbReference type="EMBL" id="CM031839">
    <property type="protein sequence ID" value="KAG6674583.1"/>
    <property type="molecule type" value="Genomic_DNA"/>
</dbReference>
<sequence>MMMLMPTTKIWVNIKSITYFHRFRLLFFSNTQ</sequence>